<dbReference type="Proteomes" id="UP000248214">
    <property type="component" value="Unassembled WGS sequence"/>
</dbReference>
<evidence type="ECO:0000313" key="4">
    <source>
        <dbReference type="Proteomes" id="UP000248214"/>
    </source>
</evidence>
<evidence type="ECO:0000313" key="3">
    <source>
        <dbReference type="EMBL" id="PYZ94780.1"/>
    </source>
</evidence>
<evidence type="ECO:0000259" key="2">
    <source>
        <dbReference type="SMART" id="SM00418"/>
    </source>
</evidence>
<comment type="caution">
    <text evidence="3">The sequence shown here is derived from an EMBL/GenBank/DDBJ whole genome shotgun (WGS) entry which is preliminary data.</text>
</comment>
<reference evidence="3 4" key="1">
    <citation type="submission" date="2017-10" db="EMBL/GenBank/DDBJ databases">
        <title>Bacillus sp. nov., a halophilic bacterium isolated from a Keqin Lake.</title>
        <authorList>
            <person name="Wang H."/>
        </authorList>
    </citation>
    <scope>NUCLEOTIDE SEQUENCE [LARGE SCALE GENOMIC DNA]</scope>
    <source>
        <strain evidence="3 4">KQ-12</strain>
    </source>
</reference>
<dbReference type="Gene3D" id="1.10.10.10">
    <property type="entry name" value="Winged helix-like DNA-binding domain superfamily/Winged helix DNA-binding domain"/>
    <property type="match status" value="1"/>
</dbReference>
<dbReference type="CDD" id="cd00090">
    <property type="entry name" value="HTH_ARSR"/>
    <property type="match status" value="1"/>
</dbReference>
<keyword evidence="1" id="KW-0238">DNA-binding</keyword>
<dbReference type="AlphaFoldDB" id="A0A323TJN9"/>
<dbReference type="InterPro" id="IPR011991">
    <property type="entry name" value="ArsR-like_HTH"/>
</dbReference>
<evidence type="ECO:0000256" key="1">
    <source>
        <dbReference type="ARBA" id="ARBA00023125"/>
    </source>
</evidence>
<sequence length="162" mass="18977">MERKNKNRREVMEVNWDQQKVLSNPLRSRLIAMLYEKPMTPKQAADVVGKNPGTVYYHIQQLLKHDILEVERVDTEKGIVEKYYKAKAMLFKNPEKVPPAGHVDGLSANVYLSKKLMDQLSEEIEDLFFKYGDLSFKEKDHEEQSPYLIEFLIKESNEEEGE</sequence>
<organism evidence="3 4">
    <name type="scientific">Salipaludibacillus keqinensis</name>
    <dbReference type="NCBI Taxonomy" id="2045207"/>
    <lineage>
        <taxon>Bacteria</taxon>
        <taxon>Bacillati</taxon>
        <taxon>Bacillota</taxon>
        <taxon>Bacilli</taxon>
        <taxon>Bacillales</taxon>
        <taxon>Bacillaceae</taxon>
    </lineage>
</organism>
<proteinExistence type="predicted"/>
<gene>
    <name evidence="3" type="ORF">CR194_04425</name>
</gene>
<name>A0A323TJN9_9BACI</name>
<dbReference type="EMBL" id="PDOD01000001">
    <property type="protein sequence ID" value="PYZ94780.1"/>
    <property type="molecule type" value="Genomic_DNA"/>
</dbReference>
<dbReference type="OrthoDB" id="2651007at2"/>
<dbReference type="SUPFAM" id="SSF46785">
    <property type="entry name" value="Winged helix' DNA-binding domain"/>
    <property type="match status" value="1"/>
</dbReference>
<dbReference type="InterPro" id="IPR036390">
    <property type="entry name" value="WH_DNA-bd_sf"/>
</dbReference>
<protein>
    <submittedName>
        <fullName evidence="3">Transcriptional regulator</fullName>
    </submittedName>
</protein>
<dbReference type="InterPro" id="IPR001845">
    <property type="entry name" value="HTH_ArsR_DNA-bd_dom"/>
</dbReference>
<dbReference type="GO" id="GO:0003677">
    <property type="term" value="F:DNA binding"/>
    <property type="evidence" value="ECO:0007669"/>
    <property type="project" value="UniProtKB-KW"/>
</dbReference>
<dbReference type="SMART" id="SM00418">
    <property type="entry name" value="HTH_ARSR"/>
    <property type="match status" value="1"/>
</dbReference>
<dbReference type="Pfam" id="PF12840">
    <property type="entry name" value="HTH_20"/>
    <property type="match status" value="1"/>
</dbReference>
<dbReference type="GO" id="GO:0003700">
    <property type="term" value="F:DNA-binding transcription factor activity"/>
    <property type="evidence" value="ECO:0007669"/>
    <property type="project" value="InterPro"/>
</dbReference>
<keyword evidence="4" id="KW-1185">Reference proteome</keyword>
<dbReference type="InterPro" id="IPR036388">
    <property type="entry name" value="WH-like_DNA-bd_sf"/>
</dbReference>
<accession>A0A323TJN9</accession>
<dbReference type="RefSeq" id="WP_110608414.1">
    <property type="nucleotide sequence ID" value="NZ_PDOD01000001.1"/>
</dbReference>
<feature type="domain" description="HTH arsR-type" evidence="2">
    <location>
        <begin position="17"/>
        <end position="125"/>
    </location>
</feature>